<feature type="compositionally biased region" description="Basic and acidic residues" evidence="1">
    <location>
        <begin position="77"/>
        <end position="87"/>
    </location>
</feature>
<accession>A0A7S4NHH6</accession>
<reference evidence="2" key="1">
    <citation type="submission" date="2021-01" db="EMBL/GenBank/DDBJ databases">
        <authorList>
            <person name="Corre E."/>
            <person name="Pelletier E."/>
            <person name="Niang G."/>
            <person name="Scheremetjew M."/>
            <person name="Finn R."/>
            <person name="Kale V."/>
            <person name="Holt S."/>
            <person name="Cochrane G."/>
            <person name="Meng A."/>
            <person name="Brown T."/>
            <person name="Cohen L."/>
        </authorList>
    </citation>
    <scope>NUCLEOTIDE SEQUENCE</scope>
    <source>
        <strain evidence="2">Isolate 1302-5</strain>
    </source>
</reference>
<proteinExistence type="predicted"/>
<evidence type="ECO:0000256" key="1">
    <source>
        <dbReference type="SAM" id="MobiDB-lite"/>
    </source>
</evidence>
<dbReference type="EMBL" id="HBKQ01061120">
    <property type="protein sequence ID" value="CAE2288301.1"/>
    <property type="molecule type" value="Transcribed_RNA"/>
</dbReference>
<gene>
    <name evidence="2" type="ORF">OAUR00152_LOCUS41648</name>
</gene>
<feature type="region of interest" description="Disordered" evidence="1">
    <location>
        <begin position="58"/>
        <end position="89"/>
    </location>
</feature>
<evidence type="ECO:0000313" key="2">
    <source>
        <dbReference type="EMBL" id="CAE2288301.1"/>
    </source>
</evidence>
<name>A0A7S4NHH6_9STRA</name>
<sequence>MFMEAWRLFVKQEHRQLQTNRYNNATLGWSASGLHHFNLMCTVWEEAIGNLGQERQMQAEANKEAAPSRDNNNATPRRREYNPRPHESQATITSNEAMTLRQGFGAEDNLYEVAFLVLTELLDEWKQNWHKKKDPKPIPVTAQEKIATKLIGLMERSPHIPKSIRHQAARQEYL</sequence>
<protein>
    <submittedName>
        <fullName evidence="2">Uncharacterized protein</fullName>
    </submittedName>
</protein>
<organism evidence="2">
    <name type="scientific">Odontella aurita</name>
    <dbReference type="NCBI Taxonomy" id="265563"/>
    <lineage>
        <taxon>Eukaryota</taxon>
        <taxon>Sar</taxon>
        <taxon>Stramenopiles</taxon>
        <taxon>Ochrophyta</taxon>
        <taxon>Bacillariophyta</taxon>
        <taxon>Mediophyceae</taxon>
        <taxon>Biddulphiophycidae</taxon>
        <taxon>Eupodiscales</taxon>
        <taxon>Odontellaceae</taxon>
        <taxon>Odontella</taxon>
    </lineage>
</organism>
<dbReference type="AlphaFoldDB" id="A0A7S4NHH6"/>